<dbReference type="SMART" id="SM00967">
    <property type="entry name" value="SpoU_sub_bind"/>
    <property type="match status" value="1"/>
</dbReference>
<dbReference type="SUPFAM" id="SSF75217">
    <property type="entry name" value="alpha/beta knot"/>
    <property type="match status" value="1"/>
</dbReference>
<dbReference type="PANTHER" id="PTHR46429">
    <property type="entry name" value="23S RRNA (GUANOSINE-2'-O-)-METHYLTRANSFERASE RLMB"/>
    <property type="match status" value="1"/>
</dbReference>
<dbReference type="CDD" id="cd18103">
    <property type="entry name" value="SpoU-like_RlmB"/>
    <property type="match status" value="1"/>
</dbReference>
<dbReference type="PANTHER" id="PTHR46429:SF1">
    <property type="entry name" value="23S RRNA (GUANOSINE-2'-O-)-METHYLTRANSFERASE RLMB"/>
    <property type="match status" value="1"/>
</dbReference>
<dbReference type="InterPro" id="IPR004441">
    <property type="entry name" value="rRNA_MeTrfase_TrmH"/>
</dbReference>
<dbReference type="Gene3D" id="3.40.1280.10">
    <property type="match status" value="1"/>
</dbReference>
<dbReference type="InterPro" id="IPR024915">
    <property type="entry name" value="23S_rRNA_MeTrfase_RlmB"/>
</dbReference>
<evidence type="ECO:0000259" key="7">
    <source>
        <dbReference type="SMART" id="SM00967"/>
    </source>
</evidence>
<keyword evidence="4" id="KW-0489">Methyltransferase</keyword>
<proteinExistence type="inferred from homology"/>
<dbReference type="SUPFAM" id="SSF55315">
    <property type="entry name" value="L30e-like"/>
    <property type="match status" value="1"/>
</dbReference>
<dbReference type="InterPro" id="IPR001537">
    <property type="entry name" value="SpoU_MeTrfase"/>
</dbReference>
<evidence type="ECO:0000256" key="6">
    <source>
        <dbReference type="ARBA" id="ARBA00022691"/>
    </source>
</evidence>
<protein>
    <recommendedName>
        <fullName evidence="7">RNA 2-O ribose methyltransferase substrate binding domain-containing protein</fullName>
    </recommendedName>
</protein>
<dbReference type="GO" id="GO:0003723">
    <property type="term" value="F:RNA binding"/>
    <property type="evidence" value="ECO:0007669"/>
    <property type="project" value="InterPro"/>
</dbReference>
<keyword evidence="6" id="KW-0949">S-adenosyl-L-methionine</keyword>
<evidence type="ECO:0000256" key="2">
    <source>
        <dbReference type="ARBA" id="ARBA00022490"/>
    </source>
</evidence>
<dbReference type="GO" id="GO:0005829">
    <property type="term" value="C:cytosol"/>
    <property type="evidence" value="ECO:0007669"/>
    <property type="project" value="TreeGrafter"/>
</dbReference>
<name>A0A0F9W7N4_9ZZZZ</name>
<evidence type="ECO:0000256" key="1">
    <source>
        <dbReference type="ARBA" id="ARBA00007228"/>
    </source>
</evidence>
<dbReference type="GO" id="GO:0006364">
    <property type="term" value="P:rRNA processing"/>
    <property type="evidence" value="ECO:0007669"/>
    <property type="project" value="UniProtKB-KW"/>
</dbReference>
<dbReference type="NCBIfam" id="TIGR00186">
    <property type="entry name" value="rRNA_methyl_3"/>
    <property type="match status" value="1"/>
</dbReference>
<dbReference type="Gene3D" id="3.30.1330.30">
    <property type="match status" value="1"/>
</dbReference>
<comment type="caution">
    <text evidence="8">The sequence shown here is derived from an EMBL/GenBank/DDBJ whole genome shotgun (WGS) entry which is preliminary data.</text>
</comment>
<dbReference type="GO" id="GO:0032259">
    <property type="term" value="P:methylation"/>
    <property type="evidence" value="ECO:0007669"/>
    <property type="project" value="UniProtKB-KW"/>
</dbReference>
<keyword evidence="5" id="KW-0808">Transferase</keyword>
<accession>A0A0F9W7N4</accession>
<dbReference type="InterPro" id="IPR013123">
    <property type="entry name" value="SpoU_subst-bd"/>
</dbReference>
<dbReference type="AlphaFoldDB" id="A0A0F9W7N4"/>
<organism evidence="8">
    <name type="scientific">marine sediment metagenome</name>
    <dbReference type="NCBI Taxonomy" id="412755"/>
    <lineage>
        <taxon>unclassified sequences</taxon>
        <taxon>metagenomes</taxon>
        <taxon>ecological metagenomes</taxon>
    </lineage>
</organism>
<evidence type="ECO:0000256" key="5">
    <source>
        <dbReference type="ARBA" id="ARBA00022679"/>
    </source>
</evidence>
<comment type="similarity">
    <text evidence="1">Belongs to the class IV-like SAM-binding methyltransferase superfamily. RNA methyltransferase TrmH family.</text>
</comment>
<keyword evidence="3" id="KW-0698">rRNA processing</keyword>
<dbReference type="InterPro" id="IPR029028">
    <property type="entry name" value="Alpha/beta_knot_MTases"/>
</dbReference>
<dbReference type="HAMAP" id="MF_01887">
    <property type="entry name" value="23SrRNA_methyltr_B"/>
    <property type="match status" value="1"/>
</dbReference>
<gene>
    <name evidence="8" type="ORF">LCGC14_0003910</name>
</gene>
<dbReference type="InterPro" id="IPR029064">
    <property type="entry name" value="Ribosomal_eL30-like_sf"/>
</dbReference>
<reference evidence="8" key="1">
    <citation type="journal article" date="2015" name="Nature">
        <title>Complex archaea that bridge the gap between prokaryotes and eukaryotes.</title>
        <authorList>
            <person name="Spang A."/>
            <person name="Saw J.H."/>
            <person name="Jorgensen S.L."/>
            <person name="Zaremba-Niedzwiedzka K."/>
            <person name="Martijn J."/>
            <person name="Lind A.E."/>
            <person name="van Eijk R."/>
            <person name="Schleper C."/>
            <person name="Guy L."/>
            <person name="Ettema T.J."/>
        </authorList>
    </citation>
    <scope>NUCLEOTIDE SEQUENCE</scope>
</reference>
<dbReference type="InterPro" id="IPR029026">
    <property type="entry name" value="tRNA_m1G_MTases_N"/>
</dbReference>
<evidence type="ECO:0000256" key="4">
    <source>
        <dbReference type="ARBA" id="ARBA00022603"/>
    </source>
</evidence>
<sequence>MSAREWIVGIHAVSELLKRHPEDVHELLLQQERSDQRIDEVRALAQELGLLFKVVPRAELEKRIAGDSGASGKGGAGKRAGKSAPVHQGVAALCQWRDTVKDEAFLNALLDKLPHPPLLLILDEVTDPHNLGACLRTADAAGVDAVIVPKDNSATMNLTVRKVASGAAEKVNLVAVTNLSRTMAALQQRGIWISGAAGEATQSLYEADLTGPRALAMGSEGKGLRRLTREHCDFLLSIPMAGAVSSLNVSVATGVCLFEAVRQRSGN</sequence>
<dbReference type="FunFam" id="3.40.1280.10:FF:000008">
    <property type="entry name" value="Group 3 RNA methyltransferase TrmH"/>
    <property type="match status" value="1"/>
</dbReference>
<dbReference type="GO" id="GO:0008173">
    <property type="term" value="F:RNA methyltransferase activity"/>
    <property type="evidence" value="ECO:0007669"/>
    <property type="project" value="InterPro"/>
</dbReference>
<keyword evidence="2" id="KW-0963">Cytoplasm</keyword>
<evidence type="ECO:0000313" key="8">
    <source>
        <dbReference type="EMBL" id="KKO12380.1"/>
    </source>
</evidence>
<feature type="domain" description="RNA 2-O ribose methyltransferase substrate binding" evidence="7">
    <location>
        <begin position="6"/>
        <end position="100"/>
    </location>
</feature>
<dbReference type="EMBL" id="LAZR01000001">
    <property type="protein sequence ID" value="KKO12380.1"/>
    <property type="molecule type" value="Genomic_DNA"/>
</dbReference>
<dbReference type="Pfam" id="PF00588">
    <property type="entry name" value="SpoU_methylase"/>
    <property type="match status" value="1"/>
</dbReference>
<evidence type="ECO:0000256" key="3">
    <source>
        <dbReference type="ARBA" id="ARBA00022552"/>
    </source>
</evidence>
<dbReference type="Pfam" id="PF08032">
    <property type="entry name" value="SpoU_sub_bind"/>
    <property type="match status" value="1"/>
</dbReference>